<name>A0A4Q9L3R0_9MICR</name>
<evidence type="ECO:0000313" key="2">
    <source>
        <dbReference type="Proteomes" id="UP000292362"/>
    </source>
</evidence>
<protein>
    <submittedName>
        <fullName evidence="1">Uncharacterized protein</fullName>
    </submittedName>
</protein>
<dbReference type="Proteomes" id="UP000292362">
    <property type="component" value="Unassembled WGS sequence"/>
</dbReference>
<accession>A0A4Q9L3R0</accession>
<organism evidence="1 2">
    <name type="scientific">Hamiltosporidium tvaerminnensis</name>
    <dbReference type="NCBI Taxonomy" id="1176355"/>
    <lineage>
        <taxon>Eukaryota</taxon>
        <taxon>Fungi</taxon>
        <taxon>Fungi incertae sedis</taxon>
        <taxon>Microsporidia</taxon>
        <taxon>Dubosqiidae</taxon>
        <taxon>Hamiltosporidium</taxon>
    </lineage>
</organism>
<sequence length="105" mass="12403">MNQDSNSVFNLAKLLKQNNKNIKNKIISKLQSQNFINKKVFSTEITDIKQEYKYLYQISTIKEQFLVSIVFNLKDCQNLLTKNFSSVVFKFYYEDIMGRKKNVSS</sequence>
<dbReference type="VEuPathDB" id="MicrosporidiaDB:CWI37_0790p0010"/>
<gene>
    <name evidence="1" type="ORF">CWI37_0790p0010</name>
</gene>
<dbReference type="EMBL" id="PITJ01000790">
    <property type="protein sequence ID" value="TBU01160.1"/>
    <property type="molecule type" value="Genomic_DNA"/>
</dbReference>
<dbReference type="AlphaFoldDB" id="A0A4Q9L3R0"/>
<proteinExistence type="predicted"/>
<reference evidence="1 2" key="1">
    <citation type="submission" date="2017-12" db="EMBL/GenBank/DDBJ databases">
        <authorList>
            <person name="Pombert J.-F."/>
            <person name="Haag K.L."/>
            <person name="Ebert D."/>
        </authorList>
    </citation>
    <scope>NUCLEOTIDE SEQUENCE [LARGE SCALE GENOMIC DNA]</scope>
    <source>
        <strain evidence="1">FI-OER-3-3</strain>
    </source>
</reference>
<evidence type="ECO:0000313" key="1">
    <source>
        <dbReference type="EMBL" id="TBU01160.1"/>
    </source>
</evidence>
<comment type="caution">
    <text evidence="1">The sequence shown here is derived from an EMBL/GenBank/DDBJ whole genome shotgun (WGS) entry which is preliminary data.</text>
</comment>
<feature type="non-terminal residue" evidence="1">
    <location>
        <position position="105"/>
    </location>
</feature>